<dbReference type="PROSITE" id="PS50404">
    <property type="entry name" value="GST_NTER"/>
    <property type="match status" value="1"/>
</dbReference>
<dbReference type="InterPro" id="IPR036282">
    <property type="entry name" value="Glutathione-S-Trfase_C_sf"/>
</dbReference>
<evidence type="ECO:0000313" key="3">
    <source>
        <dbReference type="Proteomes" id="UP000092213"/>
    </source>
</evidence>
<dbReference type="RefSeq" id="WP_066670679.1">
    <property type="nucleotide sequence ID" value="NZ_CP016171.1"/>
</dbReference>
<proteinExistence type="predicted"/>
<dbReference type="GO" id="GO:0016740">
    <property type="term" value="F:transferase activity"/>
    <property type="evidence" value="ECO:0007669"/>
    <property type="project" value="UniProtKB-KW"/>
</dbReference>
<dbReference type="EMBL" id="CP016171">
    <property type="protein sequence ID" value="ANN72873.1"/>
    <property type="molecule type" value="Genomic_DNA"/>
</dbReference>
<sequence length="205" mass="22627">MKLHWSPRSPFVRKVMIVLHEAGIADRVACVRTPVAMDKPNPELVRDNPLIKLPTLVLDDGTAIYDSRVICAYLNDLAGAGLLPAEPRARLTAERRQALGDGLMDVLLLYRQERNKPPARQTPAWLDAFGLKVDAVLAALEKEAPALQATPFDLGLIAIGCALSYLDYRFSDMPWRDGHPLLAAWHREFSARPSVARSQPDDAAA</sequence>
<dbReference type="GO" id="GO:0005737">
    <property type="term" value="C:cytoplasm"/>
    <property type="evidence" value="ECO:0007669"/>
    <property type="project" value="TreeGrafter"/>
</dbReference>
<dbReference type="Proteomes" id="UP000092213">
    <property type="component" value="Chromosome"/>
</dbReference>
<reference evidence="2 3" key="1">
    <citation type="submission" date="2016-06" db="EMBL/GenBank/DDBJ databases">
        <title>Complete genome sequences of Bordetella bronchialis and Bordetella flabilis.</title>
        <authorList>
            <person name="LiPuma J.J."/>
            <person name="Spilker T."/>
        </authorList>
    </citation>
    <scope>NUCLEOTIDE SEQUENCE [LARGE SCALE GENOMIC DNA]</scope>
    <source>
        <strain evidence="2 3">AU17976</strain>
    </source>
</reference>
<dbReference type="SUPFAM" id="SSF52833">
    <property type="entry name" value="Thioredoxin-like"/>
    <property type="match status" value="1"/>
</dbReference>
<dbReference type="PANTHER" id="PTHR43968">
    <property type="match status" value="1"/>
</dbReference>
<dbReference type="AlphaFoldDB" id="A0A193FZQ7"/>
<protein>
    <submittedName>
        <fullName evidence="2">Glutathione S-transferase</fullName>
    </submittedName>
</protein>
<dbReference type="SUPFAM" id="SSF47616">
    <property type="entry name" value="GST C-terminal domain-like"/>
    <property type="match status" value="1"/>
</dbReference>
<organism evidence="2 3">
    <name type="scientific">Bordetella bronchialis</name>
    <dbReference type="NCBI Taxonomy" id="463025"/>
    <lineage>
        <taxon>Bacteria</taxon>
        <taxon>Pseudomonadati</taxon>
        <taxon>Pseudomonadota</taxon>
        <taxon>Betaproteobacteria</taxon>
        <taxon>Burkholderiales</taxon>
        <taxon>Alcaligenaceae</taxon>
        <taxon>Bordetella</taxon>
    </lineage>
</organism>
<keyword evidence="2" id="KW-0808">Transferase</keyword>
<dbReference type="Gene3D" id="1.20.1050.10">
    <property type="match status" value="1"/>
</dbReference>
<dbReference type="STRING" id="463025.BAU08_17315"/>
<dbReference type="Pfam" id="PF13410">
    <property type="entry name" value="GST_C_2"/>
    <property type="match status" value="1"/>
</dbReference>
<accession>A0A193FZQ7</accession>
<name>A0A193FZQ7_9BORD</name>
<dbReference type="Gene3D" id="3.40.30.10">
    <property type="entry name" value="Glutaredoxin"/>
    <property type="match status" value="1"/>
</dbReference>
<dbReference type="InterPro" id="IPR050983">
    <property type="entry name" value="GST_Omega/HSP26"/>
</dbReference>
<dbReference type="InterPro" id="IPR036249">
    <property type="entry name" value="Thioredoxin-like_sf"/>
</dbReference>
<gene>
    <name evidence="2" type="ORF">BAU08_17315</name>
</gene>
<feature type="domain" description="GST N-terminal" evidence="1">
    <location>
        <begin position="1"/>
        <end position="82"/>
    </location>
</feature>
<dbReference type="CDD" id="cd03205">
    <property type="entry name" value="GST_C_6"/>
    <property type="match status" value="1"/>
</dbReference>
<dbReference type="Pfam" id="PF13409">
    <property type="entry name" value="GST_N_2"/>
    <property type="match status" value="1"/>
</dbReference>
<evidence type="ECO:0000259" key="1">
    <source>
        <dbReference type="PROSITE" id="PS50404"/>
    </source>
</evidence>
<evidence type="ECO:0000313" key="2">
    <source>
        <dbReference type="EMBL" id="ANN72873.1"/>
    </source>
</evidence>
<dbReference type="PANTHER" id="PTHR43968:SF6">
    <property type="entry name" value="GLUTATHIONE S-TRANSFERASE OMEGA"/>
    <property type="match status" value="1"/>
</dbReference>
<dbReference type="InterPro" id="IPR004045">
    <property type="entry name" value="Glutathione_S-Trfase_N"/>
</dbReference>